<dbReference type="Gene3D" id="2.40.30.10">
    <property type="entry name" value="Translation factors"/>
    <property type="match status" value="1"/>
</dbReference>
<dbReference type="SUPFAM" id="SSF160996">
    <property type="entry name" value="HI0933 insert domain-like"/>
    <property type="match status" value="1"/>
</dbReference>
<gene>
    <name evidence="6" type="ORF">CRU90_03120</name>
</gene>
<proteinExistence type="predicted"/>
<evidence type="ECO:0000256" key="1">
    <source>
        <dbReference type="ARBA" id="ARBA00001974"/>
    </source>
</evidence>
<dbReference type="RefSeq" id="WP_128985822.1">
    <property type="nucleotide sequence ID" value="NZ_PDJZ01000003.1"/>
</dbReference>
<keyword evidence="3" id="KW-0274">FAD</keyword>
<organism evidence="6 7">
    <name type="scientific">Arcobacter cloacae</name>
    <dbReference type="NCBI Taxonomy" id="1054034"/>
    <lineage>
        <taxon>Bacteria</taxon>
        <taxon>Pseudomonadati</taxon>
        <taxon>Campylobacterota</taxon>
        <taxon>Epsilonproteobacteria</taxon>
        <taxon>Campylobacterales</taxon>
        <taxon>Arcobacteraceae</taxon>
        <taxon>Arcobacter</taxon>
    </lineage>
</organism>
<accession>A0A4Q0ZIR5</accession>
<dbReference type="AlphaFoldDB" id="A0A4Q0ZIR5"/>
<evidence type="ECO:0000256" key="2">
    <source>
        <dbReference type="ARBA" id="ARBA00022630"/>
    </source>
</evidence>
<evidence type="ECO:0000259" key="5">
    <source>
        <dbReference type="Pfam" id="PF22780"/>
    </source>
</evidence>
<comment type="caution">
    <text evidence="6">The sequence shown here is derived from an EMBL/GenBank/DDBJ whole genome shotgun (WGS) entry which is preliminary data.</text>
</comment>
<feature type="domain" description="RsdA/BaiN/AoA(So)-like insert" evidence="5">
    <location>
        <begin position="189"/>
        <end position="350"/>
    </location>
</feature>
<evidence type="ECO:0000259" key="4">
    <source>
        <dbReference type="Pfam" id="PF03486"/>
    </source>
</evidence>
<dbReference type="Pfam" id="PF03486">
    <property type="entry name" value="HI0933_like"/>
    <property type="match status" value="1"/>
</dbReference>
<feature type="domain" description="RsdA/BaiN/AoA(So)-like Rossmann fold-like" evidence="4">
    <location>
        <begin position="2"/>
        <end position="404"/>
    </location>
</feature>
<keyword evidence="2" id="KW-0285">Flavoprotein</keyword>
<dbReference type="PANTHER" id="PTHR42887">
    <property type="entry name" value="OS12G0638800 PROTEIN"/>
    <property type="match status" value="1"/>
</dbReference>
<name>A0A4Q0ZIR5_9BACT</name>
<dbReference type="OrthoDB" id="9773233at2"/>
<protein>
    <submittedName>
        <fullName evidence="6">Aminoacetone oxidase family FAD-binding enzyme</fullName>
    </submittedName>
</protein>
<dbReference type="Proteomes" id="UP000290870">
    <property type="component" value="Unassembled WGS sequence"/>
</dbReference>
<evidence type="ECO:0000313" key="6">
    <source>
        <dbReference type="EMBL" id="RXJ84961.1"/>
    </source>
</evidence>
<dbReference type="InterPro" id="IPR055178">
    <property type="entry name" value="RsdA/BaiN/AoA(So)-like_dom"/>
</dbReference>
<evidence type="ECO:0000313" key="7">
    <source>
        <dbReference type="Proteomes" id="UP000290870"/>
    </source>
</evidence>
<dbReference type="PANTHER" id="PTHR42887:SF2">
    <property type="entry name" value="OS12G0638800 PROTEIN"/>
    <property type="match status" value="1"/>
</dbReference>
<dbReference type="SUPFAM" id="SSF51905">
    <property type="entry name" value="FAD/NAD(P)-binding domain"/>
    <property type="match status" value="1"/>
</dbReference>
<dbReference type="NCBIfam" id="TIGR00275">
    <property type="entry name" value="aminoacetone oxidase family FAD-binding enzyme"/>
    <property type="match status" value="1"/>
</dbReference>
<dbReference type="InterPro" id="IPR023166">
    <property type="entry name" value="BaiN-like_dom_sf"/>
</dbReference>
<sequence>MKIAIIGAGAAGIMAAITAKRLNKNLQIDLFDANKGIGKKILASGNGRCNISNSSITSKNYIGENPDFVNFALKEFDFKAFEKFCKSIGLLLDVKDSCKVYPLSNEAKSVTNLLELALNELGVNIYLESFVRDIEKVDEKFNIKLDEKEYKGYDKVLISNGLGAAPQLNANESGLEIASKFGHTFNLTYPSLVGLKTDNTYNGKLQGVKKECNVSLYINGNLEQEIFGDVLFTSYGVSGFAILDISQLAVLNLSSYQDVKIAINFFPKINKNDLADQIQSLLKTVPNQRVVDILTGMVSNKIAPVIFDICKISLETKANEINAKQIKAIAYQLNSWKMKIVDTQGFGHAEASGGGVRTIEVDNRTYESKLVKNLYFAGEILDIVGNRGGFNLHFAWASGYLVGKSLANNKKGF</sequence>
<dbReference type="InterPro" id="IPR057661">
    <property type="entry name" value="RsdA/BaiN/AoA(So)_Rossmann"/>
</dbReference>
<dbReference type="InterPro" id="IPR036188">
    <property type="entry name" value="FAD/NAD-bd_sf"/>
</dbReference>
<dbReference type="Gene3D" id="1.10.8.260">
    <property type="entry name" value="HI0933 insert domain-like"/>
    <property type="match status" value="1"/>
</dbReference>
<dbReference type="InterPro" id="IPR004792">
    <property type="entry name" value="BaiN-like"/>
</dbReference>
<evidence type="ECO:0000256" key="3">
    <source>
        <dbReference type="ARBA" id="ARBA00022827"/>
    </source>
</evidence>
<dbReference type="EMBL" id="PDJZ01000003">
    <property type="protein sequence ID" value="RXJ84961.1"/>
    <property type="molecule type" value="Genomic_DNA"/>
</dbReference>
<dbReference type="Pfam" id="PF22780">
    <property type="entry name" value="HI0933_like_1st"/>
    <property type="match status" value="1"/>
</dbReference>
<dbReference type="Gene3D" id="3.50.50.60">
    <property type="entry name" value="FAD/NAD(P)-binding domain"/>
    <property type="match status" value="1"/>
</dbReference>
<reference evidence="6 7" key="1">
    <citation type="submission" date="2017-10" db="EMBL/GenBank/DDBJ databases">
        <title>Genomics of the genus Arcobacter.</title>
        <authorList>
            <person name="Perez-Cataluna A."/>
            <person name="Figueras M.J."/>
        </authorList>
    </citation>
    <scope>NUCLEOTIDE SEQUENCE [LARGE SCALE GENOMIC DNA]</scope>
    <source>
        <strain evidence="6 7">F26</strain>
    </source>
</reference>
<comment type="cofactor">
    <cofactor evidence="1">
        <name>FAD</name>
        <dbReference type="ChEBI" id="CHEBI:57692"/>
    </cofactor>
</comment>